<comment type="caution">
    <text evidence="1">The sequence shown here is derived from an EMBL/GenBank/DDBJ whole genome shotgun (WGS) entry which is preliminary data.</text>
</comment>
<dbReference type="EMBL" id="CM042035">
    <property type="protein sequence ID" value="KAI3754231.1"/>
    <property type="molecule type" value="Genomic_DNA"/>
</dbReference>
<protein>
    <submittedName>
        <fullName evidence="1">Uncharacterized protein</fullName>
    </submittedName>
</protein>
<reference evidence="1 2" key="2">
    <citation type="journal article" date="2022" name="Mol. Ecol. Resour.">
        <title>The genomes of chicory, endive, great burdock and yacon provide insights into Asteraceae paleo-polyploidization history and plant inulin production.</title>
        <authorList>
            <person name="Fan W."/>
            <person name="Wang S."/>
            <person name="Wang H."/>
            <person name="Wang A."/>
            <person name="Jiang F."/>
            <person name="Liu H."/>
            <person name="Zhao H."/>
            <person name="Xu D."/>
            <person name="Zhang Y."/>
        </authorList>
    </citation>
    <scope>NUCLEOTIDE SEQUENCE [LARGE SCALE GENOMIC DNA]</scope>
    <source>
        <strain evidence="2">cv. Yunnan</strain>
        <tissue evidence="1">Leaves</tissue>
    </source>
</reference>
<name>A0ACB9E633_9ASTR</name>
<sequence>MRPTMAGSDGGSVATVAMDSGMVGDEGADKKKWGSVDVGYGGAWRSCVVTKWRRQERSSTVSRGGNALDMPSYRKPGAQPQKQANAQSIPRLRGVAAALDSIQSWGP</sequence>
<accession>A0ACB9E633</accession>
<gene>
    <name evidence="1" type="ORF">L1987_54010</name>
</gene>
<organism evidence="1 2">
    <name type="scientific">Smallanthus sonchifolius</name>
    <dbReference type="NCBI Taxonomy" id="185202"/>
    <lineage>
        <taxon>Eukaryota</taxon>
        <taxon>Viridiplantae</taxon>
        <taxon>Streptophyta</taxon>
        <taxon>Embryophyta</taxon>
        <taxon>Tracheophyta</taxon>
        <taxon>Spermatophyta</taxon>
        <taxon>Magnoliopsida</taxon>
        <taxon>eudicotyledons</taxon>
        <taxon>Gunneridae</taxon>
        <taxon>Pentapetalae</taxon>
        <taxon>asterids</taxon>
        <taxon>campanulids</taxon>
        <taxon>Asterales</taxon>
        <taxon>Asteraceae</taxon>
        <taxon>Asteroideae</taxon>
        <taxon>Heliantheae alliance</taxon>
        <taxon>Millerieae</taxon>
        <taxon>Smallanthus</taxon>
    </lineage>
</organism>
<reference evidence="2" key="1">
    <citation type="journal article" date="2022" name="Mol. Ecol. Resour.">
        <title>The genomes of chicory, endive, great burdock and yacon provide insights into Asteraceae palaeo-polyploidization history and plant inulin production.</title>
        <authorList>
            <person name="Fan W."/>
            <person name="Wang S."/>
            <person name="Wang H."/>
            <person name="Wang A."/>
            <person name="Jiang F."/>
            <person name="Liu H."/>
            <person name="Zhao H."/>
            <person name="Xu D."/>
            <person name="Zhang Y."/>
        </authorList>
    </citation>
    <scope>NUCLEOTIDE SEQUENCE [LARGE SCALE GENOMIC DNA]</scope>
    <source>
        <strain evidence="2">cv. Yunnan</strain>
    </source>
</reference>
<evidence type="ECO:0000313" key="1">
    <source>
        <dbReference type="EMBL" id="KAI3754231.1"/>
    </source>
</evidence>
<keyword evidence="2" id="KW-1185">Reference proteome</keyword>
<proteinExistence type="predicted"/>
<evidence type="ECO:0000313" key="2">
    <source>
        <dbReference type="Proteomes" id="UP001056120"/>
    </source>
</evidence>
<dbReference type="Proteomes" id="UP001056120">
    <property type="component" value="Linkage Group LG18"/>
</dbReference>